<reference evidence="1" key="2">
    <citation type="submission" date="2012-05" db="EMBL/GenBank/DDBJ databases">
        <title>Annotation of the Genome Sequence of Fusarium oxysporum f. sp. melonis 26406.</title>
        <authorList>
            <consortium name="The Broad Institute Genomics Platform"/>
            <person name="Ma L.-J."/>
            <person name="Corby-Kistler H."/>
            <person name="Broz K."/>
            <person name="Gale L.R."/>
            <person name="Jonkers W."/>
            <person name="O'Donnell K."/>
            <person name="Ploetz R."/>
            <person name="Steinberg C."/>
            <person name="Schwartz D.C."/>
            <person name="VanEtten H."/>
            <person name="Zhou S."/>
            <person name="Young S.K."/>
            <person name="Zeng Q."/>
            <person name="Gargeya S."/>
            <person name="Fitzgerald M."/>
            <person name="Abouelleil A."/>
            <person name="Alvarado L."/>
            <person name="Chapman S.B."/>
            <person name="Gainer-Dewar J."/>
            <person name="Goldberg J."/>
            <person name="Griggs A."/>
            <person name="Gujja S."/>
            <person name="Hansen M."/>
            <person name="Howarth C."/>
            <person name="Imamovic A."/>
            <person name="Ireland A."/>
            <person name="Larimer J."/>
            <person name="McCowan C."/>
            <person name="Murphy C."/>
            <person name="Pearson M."/>
            <person name="Poon T.W."/>
            <person name="Priest M."/>
            <person name="Roberts A."/>
            <person name="Saif S."/>
            <person name="Shea T."/>
            <person name="Sykes S."/>
            <person name="Wortman J."/>
            <person name="Nusbaum C."/>
            <person name="Birren B."/>
        </authorList>
    </citation>
    <scope>NUCLEOTIDE SEQUENCE</scope>
    <source>
        <strain evidence="1">26406</strain>
    </source>
</reference>
<dbReference type="Proteomes" id="UP000030703">
    <property type="component" value="Unassembled WGS sequence"/>
</dbReference>
<organism evidence="1">
    <name type="scientific">Fusarium oxysporum f. sp. melonis 26406</name>
    <dbReference type="NCBI Taxonomy" id="1089452"/>
    <lineage>
        <taxon>Eukaryota</taxon>
        <taxon>Fungi</taxon>
        <taxon>Dikarya</taxon>
        <taxon>Ascomycota</taxon>
        <taxon>Pezizomycotina</taxon>
        <taxon>Sordariomycetes</taxon>
        <taxon>Hypocreomycetidae</taxon>
        <taxon>Hypocreales</taxon>
        <taxon>Nectriaceae</taxon>
        <taxon>Fusarium</taxon>
        <taxon>Fusarium oxysporum species complex</taxon>
    </lineage>
</organism>
<proteinExistence type="predicted"/>
<accession>W9ZCS3</accession>
<protein>
    <submittedName>
        <fullName evidence="1">Uncharacterized protein</fullName>
    </submittedName>
</protein>
<dbReference type="AlphaFoldDB" id="W9ZCS3"/>
<dbReference type="VEuPathDB" id="FungiDB:FOMG_17368"/>
<dbReference type="EMBL" id="JH659373">
    <property type="protein sequence ID" value="EXK26043.1"/>
    <property type="molecule type" value="Genomic_DNA"/>
</dbReference>
<dbReference type="HOGENOM" id="CLU_3032444_0_0_1"/>
<evidence type="ECO:0000313" key="1">
    <source>
        <dbReference type="EMBL" id="EXK26043.1"/>
    </source>
</evidence>
<name>W9ZCS3_FUSOX</name>
<sequence length="55" mass="5658">MGIVNTGERAAARTTREAIDSGFVKFGTTPGDGGYAPTMLLSVEFMTGASSTSLE</sequence>
<reference evidence="1" key="1">
    <citation type="submission" date="2012-04" db="EMBL/GenBank/DDBJ databases">
        <title>The Genome Sequence of Fusarium oxysporum melonis.</title>
        <authorList>
            <consortium name="The Broad Institute Genome Sequencing Platform"/>
            <person name="Ma L.-J."/>
            <person name="Gale L.R."/>
            <person name="Schwartz D.C."/>
            <person name="Zhou S."/>
            <person name="Corby-Kistler H."/>
            <person name="Young S.K."/>
            <person name="Zeng Q."/>
            <person name="Gargeya S."/>
            <person name="Fitzgerald M."/>
            <person name="Haas B."/>
            <person name="Abouelleil A."/>
            <person name="Alvarado L."/>
            <person name="Arachchi H.M."/>
            <person name="Berlin A."/>
            <person name="Brown A."/>
            <person name="Chapman S.B."/>
            <person name="Chen Z."/>
            <person name="Dunbar C."/>
            <person name="Freedman E."/>
            <person name="Gearin G."/>
            <person name="Goldberg J."/>
            <person name="Griggs A."/>
            <person name="Gujja S."/>
            <person name="Heiman D."/>
            <person name="Howarth C."/>
            <person name="Larson L."/>
            <person name="Lui A."/>
            <person name="MacDonald P.J.P."/>
            <person name="Montmayeur A."/>
            <person name="Murphy C."/>
            <person name="Neiman D."/>
            <person name="Pearson M."/>
            <person name="Priest M."/>
            <person name="Roberts A."/>
            <person name="Saif S."/>
            <person name="Shea T."/>
            <person name="Shenoy N."/>
            <person name="Sisk P."/>
            <person name="Stolte C."/>
            <person name="Sykes S."/>
            <person name="Wortman J."/>
            <person name="Nusbaum C."/>
            <person name="Birren B."/>
        </authorList>
    </citation>
    <scope>NUCLEOTIDE SEQUENCE</scope>
    <source>
        <strain evidence="1">26406</strain>
    </source>
</reference>
<gene>
    <name evidence="1" type="ORF">FOMG_17368</name>
</gene>